<sequence length="187" mass="20421">MTKRNILLLALAILVLCASPVLAAKKKAVLDPINADYAKGVQAVNERHWNDGIALLTKVIDNPATPKEIVPLALTNRGSAYANKKMTTEALADISKAIELNPDYTSAYYDRARILAMQNKHAEAIADLTKAIEHSKAGKPQAVYYKNRALSYGAMTNLDAAKADFIKAKELDPSIKVPVHYKPLLKP</sequence>
<dbReference type="SMART" id="SM00028">
    <property type="entry name" value="TPR"/>
    <property type="match status" value="3"/>
</dbReference>
<organism evidence="3 4">
    <name type="scientific">Solidesulfovibrio aerotolerans</name>
    <dbReference type="NCBI Taxonomy" id="295255"/>
    <lineage>
        <taxon>Bacteria</taxon>
        <taxon>Pseudomonadati</taxon>
        <taxon>Thermodesulfobacteriota</taxon>
        <taxon>Desulfovibrionia</taxon>
        <taxon>Desulfovibrionales</taxon>
        <taxon>Desulfovibrionaceae</taxon>
        <taxon>Solidesulfovibrio</taxon>
    </lineage>
</organism>
<evidence type="ECO:0000313" key="4">
    <source>
        <dbReference type="Proteomes" id="UP000482487"/>
    </source>
</evidence>
<dbReference type="Proteomes" id="UP000482487">
    <property type="component" value="Unassembled WGS sequence"/>
</dbReference>
<feature type="repeat" description="TPR" evidence="1">
    <location>
        <begin position="71"/>
        <end position="104"/>
    </location>
</feature>
<feature type="chain" id="PRO_5028938166" evidence="2">
    <location>
        <begin position="24"/>
        <end position="187"/>
    </location>
</feature>
<dbReference type="EMBL" id="WVUD01000001">
    <property type="protein sequence ID" value="MYL81785.1"/>
    <property type="molecule type" value="Genomic_DNA"/>
</dbReference>
<accession>A0A7C9IIW9</accession>
<proteinExistence type="predicted"/>
<comment type="caution">
    <text evidence="3">The sequence shown here is derived from an EMBL/GenBank/DDBJ whole genome shotgun (WGS) entry which is preliminary data.</text>
</comment>
<gene>
    <name evidence="3" type="ORF">GTA51_01350</name>
</gene>
<name>A0A7C9IIW9_9BACT</name>
<feature type="signal peptide" evidence="2">
    <location>
        <begin position="1"/>
        <end position="23"/>
    </location>
</feature>
<keyword evidence="4" id="KW-1185">Reference proteome</keyword>
<protein>
    <submittedName>
        <fullName evidence="3">Tetratricopeptide repeat protein</fullName>
    </submittedName>
</protein>
<dbReference type="PANTHER" id="PTHR44749">
    <property type="entry name" value="SUPPRESSOR OF RPS4-RLD 1"/>
    <property type="match status" value="1"/>
</dbReference>
<keyword evidence="1" id="KW-0802">TPR repeat</keyword>
<dbReference type="InterPro" id="IPR019734">
    <property type="entry name" value="TPR_rpt"/>
</dbReference>
<dbReference type="RefSeq" id="WP_160958020.1">
    <property type="nucleotide sequence ID" value="NZ_WVUD01000001.1"/>
</dbReference>
<dbReference type="PANTHER" id="PTHR44749:SF1">
    <property type="entry name" value="TETRATRICOPEPTIDE-LIKE HELICAL DOMAIN-CONTAINING PROTEIN"/>
    <property type="match status" value="1"/>
</dbReference>
<dbReference type="InterPro" id="IPR044650">
    <property type="entry name" value="SRFR1-like"/>
</dbReference>
<evidence type="ECO:0000256" key="2">
    <source>
        <dbReference type="SAM" id="SignalP"/>
    </source>
</evidence>
<dbReference type="Pfam" id="PF00515">
    <property type="entry name" value="TPR_1"/>
    <property type="match status" value="1"/>
</dbReference>
<evidence type="ECO:0000313" key="3">
    <source>
        <dbReference type="EMBL" id="MYL81785.1"/>
    </source>
</evidence>
<dbReference type="Pfam" id="PF13181">
    <property type="entry name" value="TPR_8"/>
    <property type="match status" value="2"/>
</dbReference>
<dbReference type="PROSITE" id="PS50005">
    <property type="entry name" value="TPR"/>
    <property type="match status" value="1"/>
</dbReference>
<keyword evidence="2" id="KW-0732">Signal</keyword>
<dbReference type="Gene3D" id="1.25.40.10">
    <property type="entry name" value="Tetratricopeptide repeat domain"/>
    <property type="match status" value="2"/>
</dbReference>
<dbReference type="GO" id="GO:0045892">
    <property type="term" value="P:negative regulation of DNA-templated transcription"/>
    <property type="evidence" value="ECO:0007669"/>
    <property type="project" value="InterPro"/>
</dbReference>
<reference evidence="3 4" key="1">
    <citation type="submission" date="2020-01" db="EMBL/GenBank/DDBJ databases">
        <title>Genome sequence of Desulfovibrio aerotolerans DSM 16695(T).</title>
        <authorList>
            <person name="Karnachuk O."/>
            <person name="Avakyan M."/>
            <person name="Mardanov A."/>
            <person name="Kadnikov V."/>
            <person name="Ravin N."/>
        </authorList>
    </citation>
    <scope>NUCLEOTIDE SEQUENCE [LARGE SCALE GENOMIC DNA]</scope>
    <source>
        <strain evidence="3 4">DSM 16695</strain>
    </source>
</reference>
<dbReference type="SUPFAM" id="SSF48452">
    <property type="entry name" value="TPR-like"/>
    <property type="match status" value="1"/>
</dbReference>
<dbReference type="OrthoDB" id="5454152at2"/>
<dbReference type="AlphaFoldDB" id="A0A7C9IIW9"/>
<evidence type="ECO:0000256" key="1">
    <source>
        <dbReference type="PROSITE-ProRule" id="PRU00339"/>
    </source>
</evidence>
<dbReference type="InterPro" id="IPR011990">
    <property type="entry name" value="TPR-like_helical_dom_sf"/>
</dbReference>